<sequence>MCGLVNYPWPFQHQSSYLVMLSLRVNSIVSPVEGSELLEKPVRVLGVKDNFVVVIELGTNPTKPWRLEKSFLAEEIDSGAAIISPEMVPMHLLRSDDELSENERNSRDKNWNLVRSLVENQEALDILTSNFGALVANHAMEMGVDRKQIYRLLYRYWSMGQTRNAFLWNTSACGGRGKEKSRASGIIPGRPAKYLGVVVSDDGAIMLEKRHMAHIRLAYGRVASGRCGKLKDAHKWMLNKFYRETKPDGSKGNVVRGSYPSINQLKHHGKLFFDDLYKLKKRGGAIRYNKDHRALVGSASQGLVGAGHRYEIDSTIADVYLVHRVNRLWLIGRPVLYVVVDTFTRMIVGIHVGLEGPSWNGARHAIYNAYTSKKDFCKRYNIDIDEDDWPCSHLPVELVADRAELLSEAGETMTNTLGTTVKILPPFRPDWKSIIESRFRLINENLDLKFVPGGVDARKMERGDRDYQLDAILDIDEFTEMVIVGVLAHNKSLRVPHLLNREMIAAAVEPTPLGIWNWSMANNLLNTKIVSPAELKIALLPSQECRISRGGINFQGVQYTCQTAVRGEWLERSHSLQTKYVRVFYDPNSIENCWIKSDAGFEPLTIVPQQRHKYGGLRMEEVLDMIKILNQVSPDARYKNDNTAALLKGRQEEILDRAKTKREGQGDPKSNAEFKRDKRSKRATEAQNERDQHTADLNQLRVVDNPPVAVETPKPITEKSGSARSAAFLKLVVNAGNETNP</sequence>
<gene>
    <name evidence="2" type="ORF">ALP29_00102</name>
</gene>
<dbReference type="Proteomes" id="UP000280395">
    <property type="component" value="Unassembled WGS sequence"/>
</dbReference>
<reference evidence="2 3" key="1">
    <citation type="submission" date="2018-08" db="EMBL/GenBank/DDBJ databases">
        <title>Recombination of ecologically and evolutionarily significant loci maintains genetic cohesion in the Pseudomonas syringae species complex.</title>
        <authorList>
            <person name="Dillon M."/>
            <person name="Thakur S."/>
            <person name="Almeida R.N.D."/>
            <person name="Weir B.S."/>
            <person name="Guttman D.S."/>
        </authorList>
    </citation>
    <scope>NUCLEOTIDE SEQUENCE [LARGE SCALE GENOMIC DNA]</scope>
    <source>
        <strain evidence="2 3">ICMP 14479</strain>
    </source>
</reference>
<dbReference type="GO" id="GO:0003676">
    <property type="term" value="F:nucleic acid binding"/>
    <property type="evidence" value="ECO:0007669"/>
    <property type="project" value="InterPro"/>
</dbReference>
<organism evidence="2 3">
    <name type="scientific">Pseudomonas syringae pv. avii</name>
    <dbReference type="NCBI Taxonomy" id="663959"/>
    <lineage>
        <taxon>Bacteria</taxon>
        <taxon>Pseudomonadati</taxon>
        <taxon>Pseudomonadota</taxon>
        <taxon>Gammaproteobacteria</taxon>
        <taxon>Pseudomonadales</taxon>
        <taxon>Pseudomonadaceae</taxon>
        <taxon>Pseudomonas</taxon>
        <taxon>Pseudomonas syringae</taxon>
    </lineage>
</organism>
<protein>
    <submittedName>
        <fullName evidence="2">Uncharacterized protein</fullName>
    </submittedName>
</protein>
<dbReference type="EMBL" id="RBUA01000955">
    <property type="protein sequence ID" value="RMU52840.1"/>
    <property type="molecule type" value="Genomic_DNA"/>
</dbReference>
<accession>A0A3M5V3N2</accession>
<feature type="compositionally biased region" description="Basic and acidic residues" evidence="1">
    <location>
        <begin position="656"/>
        <end position="694"/>
    </location>
</feature>
<name>A0A3M5V3N2_PSESX</name>
<proteinExistence type="predicted"/>
<evidence type="ECO:0000313" key="2">
    <source>
        <dbReference type="EMBL" id="RMU52840.1"/>
    </source>
</evidence>
<comment type="caution">
    <text evidence="2">The sequence shown here is derived from an EMBL/GenBank/DDBJ whole genome shotgun (WGS) entry which is preliminary data.</text>
</comment>
<dbReference type="SUPFAM" id="SSF53098">
    <property type="entry name" value="Ribonuclease H-like"/>
    <property type="match status" value="1"/>
</dbReference>
<dbReference type="AlphaFoldDB" id="A0A3M5V3N2"/>
<evidence type="ECO:0000313" key="3">
    <source>
        <dbReference type="Proteomes" id="UP000280395"/>
    </source>
</evidence>
<dbReference type="InterPro" id="IPR036397">
    <property type="entry name" value="RNaseH_sf"/>
</dbReference>
<dbReference type="Gene3D" id="3.30.420.10">
    <property type="entry name" value="Ribonuclease H-like superfamily/Ribonuclease H"/>
    <property type="match status" value="1"/>
</dbReference>
<dbReference type="InterPro" id="IPR012337">
    <property type="entry name" value="RNaseH-like_sf"/>
</dbReference>
<feature type="region of interest" description="Disordered" evidence="1">
    <location>
        <begin position="656"/>
        <end position="722"/>
    </location>
</feature>
<evidence type="ECO:0000256" key="1">
    <source>
        <dbReference type="SAM" id="MobiDB-lite"/>
    </source>
</evidence>